<feature type="compositionally biased region" description="Acidic residues" evidence="5">
    <location>
        <begin position="725"/>
        <end position="736"/>
    </location>
</feature>
<evidence type="ECO:0000256" key="4">
    <source>
        <dbReference type="RuleBase" id="RU361214"/>
    </source>
</evidence>
<feature type="compositionally biased region" description="Polar residues" evidence="5">
    <location>
        <begin position="875"/>
        <end position="888"/>
    </location>
</feature>
<dbReference type="InterPro" id="IPR040182">
    <property type="entry name" value="ATG13"/>
</dbReference>
<feature type="region of interest" description="Disordered" evidence="5">
    <location>
        <begin position="656"/>
        <end position="771"/>
    </location>
</feature>
<evidence type="ECO:0000256" key="3">
    <source>
        <dbReference type="ARBA" id="ARBA00023006"/>
    </source>
</evidence>
<dbReference type="GO" id="GO:0005829">
    <property type="term" value="C:cytosol"/>
    <property type="evidence" value="ECO:0007669"/>
    <property type="project" value="TreeGrafter"/>
</dbReference>
<feature type="region of interest" description="Disordered" evidence="5">
    <location>
        <begin position="813"/>
        <end position="968"/>
    </location>
</feature>
<feature type="region of interest" description="Disordered" evidence="5">
    <location>
        <begin position="499"/>
        <end position="594"/>
    </location>
</feature>
<proteinExistence type="inferred from homology"/>
<dbReference type="GO" id="GO:1990316">
    <property type="term" value="C:Atg1/ULK1 kinase complex"/>
    <property type="evidence" value="ECO:0007669"/>
    <property type="project" value="InterPro"/>
</dbReference>
<feature type="compositionally biased region" description="Polar residues" evidence="5">
    <location>
        <begin position="464"/>
        <end position="485"/>
    </location>
</feature>
<feature type="compositionally biased region" description="Low complexity" evidence="5">
    <location>
        <begin position="9"/>
        <end position="20"/>
    </location>
</feature>
<feature type="compositionally biased region" description="Low complexity" evidence="5">
    <location>
        <begin position="656"/>
        <end position="689"/>
    </location>
</feature>
<comment type="similarity">
    <text evidence="1 4">Belongs to the ATG13 family. Fungi subfamily.</text>
</comment>
<dbReference type="PANTHER" id="PTHR13430">
    <property type="match status" value="1"/>
</dbReference>
<evidence type="ECO:0000256" key="2">
    <source>
        <dbReference type="ARBA" id="ARBA00013801"/>
    </source>
</evidence>
<sequence>MHQHPRAPPVTASPASSPRTNPSRTNNPRDREPGGSVSGSERGTPSEQCIGIGEGADALLRGQESSGQAKDTVAKLSQVVQNYYTKAALIIVQSRVSLPPAYVRGTDNKRVNKWFNVELDETDVLRDDVRTWKVCDVTENRPPPMIIETFLDTEDLTHNQSLVIIDDHGKRWDVEEVLGIAADASRGRTRTSRPQVVLERWRIELGEIPNDLPKDLASLLPRLYKNSIVLFRSLFTYAKLLPAWQFSKKLAKPRSSHSPLKLKYRIAEGSQTGSPSGLDTLTMPLFEGGGRVVEKFAFEPIESPAGSFSIQVSYRTSCDFRIDDSEALLSSHFMGMDDHYFEPSLGHEDRKTQHKANYSTRGVEAGSLPPQRKEVADPSEQGQAYGSLSTFHQAGRPAGSSPLSALRAARELSTPSPADSSPQKPPTSQRSAQGSRSSLRSVEGGPSVGRRTSVSFVPFKAPSLSASPAQAESLLTSSPRGSLGRTSTLSALAEARNRDALGLQSKPPSRGSPTSQENAFIPSVSTSPKPPPLSRYSSSFGHRRARHSAGGGSKTDDDNSSGKTSITSSAAQPGSGILAEGGGGSSGSLQTDDDNISDFLKMLDQKKDLKSFQHSNDSAAADASTRRTTAALFKFQRMRDSNAALSDSMSSSLLLHRSSSSSSRQLSAVPPMVSGASMSISSSPGKPISPHTPHTPAIPSRLSANSIIEYPQRNRGDDRHRLSREEEDPALPEDDATRDAGTGAIDIPTSPRPFHPNYRRSSSVAQQPRTMVIDDDIGEIFPFGMRSASLGGADERPPLSLSALLGLQEGSDVAIPSVGNRPQGERRYRPAPQGGDGRAESTTQQSWSPDSREAGSQQIRGTPYRPRIGRVGTVRGQTSPHGSLNTSLAGGDLRTSAGSGSSDQKGGRYSGTRPTSTCEEDEPLLFAMSDFGAVQQSRRSVEEARGGGESGPSSRRGSRRGGPGPSWT</sequence>
<dbReference type="GO" id="GO:0000407">
    <property type="term" value="C:phagophore assembly site"/>
    <property type="evidence" value="ECO:0007669"/>
    <property type="project" value="TreeGrafter"/>
</dbReference>
<feature type="compositionally biased region" description="Polar residues" evidence="5">
    <location>
        <begin position="759"/>
        <end position="769"/>
    </location>
</feature>
<dbReference type="InterPro" id="IPR018731">
    <property type="entry name" value="Atg13_N"/>
</dbReference>
<feature type="domain" description="Autophagy-related protein 13 N-terminal" evidence="6">
    <location>
        <begin position="80"/>
        <end position="320"/>
    </location>
</feature>
<dbReference type="Pfam" id="PF10033">
    <property type="entry name" value="ATG13"/>
    <property type="match status" value="1"/>
</dbReference>
<feature type="compositionally biased region" description="Basic and acidic residues" evidence="5">
    <location>
        <begin position="712"/>
        <end position="724"/>
    </location>
</feature>
<evidence type="ECO:0000313" key="7">
    <source>
        <dbReference type="EMBL" id="KAA6413543.1"/>
    </source>
</evidence>
<dbReference type="Gene3D" id="6.10.140.1900">
    <property type="match status" value="1"/>
</dbReference>
<feature type="compositionally biased region" description="Polar residues" evidence="5">
    <location>
        <begin position="380"/>
        <end position="392"/>
    </location>
</feature>
<dbReference type="GO" id="GO:0034497">
    <property type="term" value="P:protein localization to phagophore assembly site"/>
    <property type="evidence" value="ECO:0007669"/>
    <property type="project" value="TreeGrafter"/>
</dbReference>
<comment type="caution">
    <text evidence="7">The sequence shown here is derived from an EMBL/GenBank/DDBJ whole genome shotgun (WGS) entry which is preliminary data.</text>
</comment>
<accession>A0A5M8PXV8</accession>
<feature type="compositionally biased region" description="Polar residues" evidence="5">
    <location>
        <begin position="561"/>
        <end position="572"/>
    </location>
</feature>
<reference evidence="7 8" key="1">
    <citation type="submission" date="2019-09" db="EMBL/GenBank/DDBJ databases">
        <title>The hologenome of the rock-dwelling lichen Lasallia pustulata.</title>
        <authorList>
            <person name="Greshake Tzovaras B."/>
            <person name="Segers F."/>
            <person name="Bicker A."/>
            <person name="Dal Grande F."/>
            <person name="Otte J."/>
            <person name="Hankeln T."/>
            <person name="Schmitt I."/>
            <person name="Ebersberger I."/>
        </authorList>
    </citation>
    <scope>NUCLEOTIDE SEQUENCE [LARGE SCALE GENOMIC DNA]</scope>
    <source>
        <strain evidence="7">A1-1</strain>
    </source>
</reference>
<evidence type="ECO:0000313" key="8">
    <source>
        <dbReference type="Proteomes" id="UP000324767"/>
    </source>
</evidence>
<feature type="compositionally biased region" description="Polar residues" evidence="5">
    <location>
        <begin position="511"/>
        <end position="527"/>
    </location>
</feature>
<feature type="region of interest" description="Disordered" evidence="5">
    <location>
        <begin position="1"/>
        <end position="50"/>
    </location>
</feature>
<feature type="region of interest" description="Disordered" evidence="5">
    <location>
        <begin position="361"/>
        <end position="485"/>
    </location>
</feature>
<protein>
    <recommendedName>
        <fullName evidence="2 4">Autophagy-related protein 13</fullName>
    </recommendedName>
</protein>
<dbReference type="AlphaFoldDB" id="A0A5M8PXV8"/>
<name>A0A5M8PXV8_9LECA</name>
<evidence type="ECO:0000256" key="1">
    <source>
        <dbReference type="ARBA" id="ARBA00005246"/>
    </source>
</evidence>
<dbReference type="OrthoDB" id="70161at2759"/>
<dbReference type="EMBL" id="VXIT01000004">
    <property type="protein sequence ID" value="KAA6413543.1"/>
    <property type="molecule type" value="Genomic_DNA"/>
</dbReference>
<dbReference type="PANTHER" id="PTHR13430:SF4">
    <property type="entry name" value="AUTOPHAGY-RELATED PROTEIN 13"/>
    <property type="match status" value="1"/>
</dbReference>
<feature type="compositionally biased region" description="Polar residues" evidence="5">
    <location>
        <begin position="38"/>
        <end position="47"/>
    </location>
</feature>
<keyword evidence="3 4" id="KW-0072">Autophagy</keyword>
<evidence type="ECO:0000256" key="5">
    <source>
        <dbReference type="SAM" id="MobiDB-lite"/>
    </source>
</evidence>
<dbReference type="GO" id="GO:0000423">
    <property type="term" value="P:mitophagy"/>
    <property type="evidence" value="ECO:0007669"/>
    <property type="project" value="TreeGrafter"/>
</dbReference>
<organism evidence="7 8">
    <name type="scientific">Lasallia pustulata</name>
    <dbReference type="NCBI Taxonomy" id="136370"/>
    <lineage>
        <taxon>Eukaryota</taxon>
        <taxon>Fungi</taxon>
        <taxon>Dikarya</taxon>
        <taxon>Ascomycota</taxon>
        <taxon>Pezizomycotina</taxon>
        <taxon>Lecanoromycetes</taxon>
        <taxon>OSLEUM clade</taxon>
        <taxon>Umbilicariomycetidae</taxon>
        <taxon>Umbilicariales</taxon>
        <taxon>Umbilicariaceae</taxon>
        <taxon>Lasallia</taxon>
    </lineage>
</organism>
<dbReference type="Proteomes" id="UP000324767">
    <property type="component" value="Unassembled WGS sequence"/>
</dbReference>
<dbReference type="Gene3D" id="3.30.900.10">
    <property type="entry name" value="HORMA domain"/>
    <property type="match status" value="1"/>
</dbReference>
<dbReference type="GO" id="GO:0034727">
    <property type="term" value="P:piecemeal microautophagy of the nucleus"/>
    <property type="evidence" value="ECO:0007669"/>
    <property type="project" value="TreeGrafter"/>
</dbReference>
<evidence type="ECO:0000259" key="6">
    <source>
        <dbReference type="Pfam" id="PF10033"/>
    </source>
</evidence>
<feature type="compositionally biased region" description="Polar residues" evidence="5">
    <location>
        <begin position="413"/>
        <end position="440"/>
    </location>
</feature>
<dbReference type="InterPro" id="IPR036570">
    <property type="entry name" value="HORMA_dom_sf"/>
</dbReference>
<gene>
    <name evidence="7" type="ORF">FRX48_03289</name>
</gene>
<feature type="compositionally biased region" description="Polar residues" evidence="5">
    <location>
        <begin position="840"/>
        <end position="860"/>
    </location>
</feature>